<keyword evidence="2" id="KW-0677">Repeat</keyword>
<evidence type="ECO:0000256" key="3">
    <source>
        <dbReference type="PROSITE-ProRule" id="PRU00708"/>
    </source>
</evidence>
<dbReference type="Pfam" id="PF13041">
    <property type="entry name" value="PPR_2"/>
    <property type="match status" value="2"/>
</dbReference>
<sequence>MRRTHLPKTLLSTLLRRHSTTSPQPLLLPRTRTPSETQFESWVTHLKPGFTPSDVNQALISQPDPDLAHDIFRFTSQQRHYKHTHLTYLTIIQIQISSKRYKLVETLIDEVLSGACTPDLNLFNSMIKFCCGRKFLCNKAFDVYKKMLKSEDSKPNLETYSLLFNSLLRKFGRLPVSYVYLHAVRSLSNQMKACGVIPDVFVLNLIVKAYSKCLEVDEALRVFREMGLYGCEPNGYTYNYLVRGVCEKGRVGLGLSLFREMKEKRLETKPSTCMILVCSLALERRFEDSIEVVYDMLENSISPDFLTYKTLMEEMCRDGRGNEAFDLVEQFRKRDSFMNEKTYSSLLNILHFLTRE</sequence>
<dbReference type="InterPro" id="IPR051240">
    <property type="entry name" value="Mito_RNA-Proc/Resp"/>
</dbReference>
<comment type="caution">
    <text evidence="4">The sequence shown here is derived from an EMBL/GenBank/DDBJ whole genome shotgun (WGS) entry which is preliminary data.</text>
</comment>
<dbReference type="GO" id="GO:0003729">
    <property type="term" value="F:mRNA binding"/>
    <property type="evidence" value="ECO:0007669"/>
    <property type="project" value="TreeGrafter"/>
</dbReference>
<dbReference type="PANTHER" id="PTHR47933">
    <property type="entry name" value="PENTATRICOPEPTIDE REPEAT-CONTAINING PROTEIN 1, MITOCHONDRIAL"/>
    <property type="match status" value="1"/>
</dbReference>
<dbReference type="EMBL" id="BAABME010000218">
    <property type="protein sequence ID" value="GAA0140790.1"/>
    <property type="molecule type" value="Genomic_DNA"/>
</dbReference>
<keyword evidence="5" id="KW-1185">Reference proteome</keyword>
<dbReference type="PROSITE" id="PS51375">
    <property type="entry name" value="PPR"/>
    <property type="match status" value="3"/>
</dbReference>
<organism evidence="4 5">
    <name type="scientific">Lithospermum erythrorhizon</name>
    <name type="common">Purple gromwell</name>
    <name type="synonym">Lithospermum officinale var. erythrorhizon</name>
    <dbReference type="NCBI Taxonomy" id="34254"/>
    <lineage>
        <taxon>Eukaryota</taxon>
        <taxon>Viridiplantae</taxon>
        <taxon>Streptophyta</taxon>
        <taxon>Embryophyta</taxon>
        <taxon>Tracheophyta</taxon>
        <taxon>Spermatophyta</taxon>
        <taxon>Magnoliopsida</taxon>
        <taxon>eudicotyledons</taxon>
        <taxon>Gunneridae</taxon>
        <taxon>Pentapetalae</taxon>
        <taxon>asterids</taxon>
        <taxon>lamiids</taxon>
        <taxon>Boraginales</taxon>
        <taxon>Boraginaceae</taxon>
        <taxon>Boraginoideae</taxon>
        <taxon>Lithospermeae</taxon>
        <taxon>Lithospermum</taxon>
    </lineage>
</organism>
<dbReference type="NCBIfam" id="TIGR00756">
    <property type="entry name" value="PPR"/>
    <property type="match status" value="4"/>
</dbReference>
<dbReference type="InterPro" id="IPR002885">
    <property type="entry name" value="PPR_rpt"/>
</dbReference>
<evidence type="ECO:0000256" key="1">
    <source>
        <dbReference type="ARBA" id="ARBA00007626"/>
    </source>
</evidence>
<dbReference type="PANTHER" id="PTHR47933:SF23">
    <property type="entry name" value="OS02G0468500 PROTEIN"/>
    <property type="match status" value="1"/>
</dbReference>
<gene>
    <name evidence="4" type="ORF">LIER_02080</name>
</gene>
<feature type="repeat" description="PPR" evidence="3">
    <location>
        <begin position="199"/>
        <end position="233"/>
    </location>
</feature>
<protein>
    <submittedName>
        <fullName evidence="4">Chaperone</fullName>
    </submittedName>
</protein>
<dbReference type="InterPro" id="IPR011990">
    <property type="entry name" value="TPR-like_helical_dom_sf"/>
</dbReference>
<dbReference type="AlphaFoldDB" id="A0AAV3NN79"/>
<comment type="similarity">
    <text evidence="1">Belongs to the PPR family. P subfamily.</text>
</comment>
<name>A0AAV3NN79_LITER</name>
<feature type="repeat" description="PPR" evidence="3">
    <location>
        <begin position="304"/>
        <end position="338"/>
    </location>
</feature>
<dbReference type="Gene3D" id="1.25.40.10">
    <property type="entry name" value="Tetratricopeptide repeat domain"/>
    <property type="match status" value="3"/>
</dbReference>
<accession>A0AAV3NN79</accession>
<dbReference type="Proteomes" id="UP001454036">
    <property type="component" value="Unassembled WGS sequence"/>
</dbReference>
<reference evidence="4 5" key="1">
    <citation type="submission" date="2024-01" db="EMBL/GenBank/DDBJ databases">
        <title>The complete chloroplast genome sequence of Lithospermum erythrorhizon: insights into the phylogenetic relationship among Boraginaceae species and the maternal lineages of purple gromwells.</title>
        <authorList>
            <person name="Okada T."/>
            <person name="Watanabe K."/>
        </authorList>
    </citation>
    <scope>NUCLEOTIDE SEQUENCE [LARGE SCALE GENOMIC DNA]</scope>
</reference>
<evidence type="ECO:0000313" key="5">
    <source>
        <dbReference type="Proteomes" id="UP001454036"/>
    </source>
</evidence>
<evidence type="ECO:0000313" key="4">
    <source>
        <dbReference type="EMBL" id="GAA0140790.1"/>
    </source>
</evidence>
<feature type="repeat" description="PPR" evidence="3">
    <location>
        <begin position="234"/>
        <end position="268"/>
    </location>
</feature>
<evidence type="ECO:0000256" key="2">
    <source>
        <dbReference type="ARBA" id="ARBA00022737"/>
    </source>
</evidence>
<proteinExistence type="inferred from homology"/>